<dbReference type="PANTHER" id="PTHR37984">
    <property type="entry name" value="PROTEIN CBG26694"/>
    <property type="match status" value="1"/>
</dbReference>
<reference evidence="2" key="1">
    <citation type="submission" date="2020-04" db="EMBL/GenBank/DDBJ databases">
        <authorList>
            <person name="Alioto T."/>
            <person name="Alioto T."/>
            <person name="Gomez Garrido J."/>
        </authorList>
    </citation>
    <scope>NUCLEOTIDE SEQUENCE</scope>
    <source>
        <strain evidence="2">A484AB</strain>
    </source>
</reference>
<accession>A0A6S7J0L3</accession>
<feature type="compositionally biased region" description="Polar residues" evidence="1">
    <location>
        <begin position="223"/>
        <end position="234"/>
    </location>
</feature>
<feature type="compositionally biased region" description="Acidic residues" evidence="1">
    <location>
        <begin position="209"/>
        <end position="222"/>
    </location>
</feature>
<dbReference type="Proteomes" id="UP001152795">
    <property type="component" value="Unassembled WGS sequence"/>
</dbReference>
<evidence type="ECO:0000256" key="1">
    <source>
        <dbReference type="SAM" id="MobiDB-lite"/>
    </source>
</evidence>
<dbReference type="PANTHER" id="PTHR37984:SF11">
    <property type="entry name" value="INTEGRASE CATALYTIC DOMAIN-CONTAINING PROTEIN"/>
    <property type="match status" value="1"/>
</dbReference>
<dbReference type="InterPro" id="IPR050951">
    <property type="entry name" value="Retrovirus_Pol_polyprotein"/>
</dbReference>
<dbReference type="PROSITE" id="PS50994">
    <property type="entry name" value="INTEGRASE"/>
    <property type="match status" value="1"/>
</dbReference>
<feature type="region of interest" description="Disordered" evidence="1">
    <location>
        <begin position="117"/>
        <end position="144"/>
    </location>
</feature>
<dbReference type="InterPro" id="IPR012337">
    <property type="entry name" value="RNaseH-like_sf"/>
</dbReference>
<dbReference type="InterPro" id="IPR001584">
    <property type="entry name" value="Integrase_cat-core"/>
</dbReference>
<dbReference type="Gene3D" id="3.30.420.10">
    <property type="entry name" value="Ribonuclease H-like superfamily/Ribonuclease H"/>
    <property type="match status" value="1"/>
</dbReference>
<gene>
    <name evidence="2" type="ORF">PACLA_8A078474</name>
</gene>
<dbReference type="EMBL" id="CACRXK020012382">
    <property type="protein sequence ID" value="CAB4023230.1"/>
    <property type="molecule type" value="Genomic_DNA"/>
</dbReference>
<sequence>MFSVHGIPDTLISDNGPPFNGDDYARYLKKALGIQATFSTPYWPQGNATVERFMRPLGKALKTATLEGRPWKQELNRFLLQYRTTPHCTTGVPPSEKLFNRVIKGKLPALNSKKIVNRHKEARDNEKTRQERNRECANQRRNTRKSDLQVGDYVLVRQEKKNKLTANFNHEPFKVIKKTGSEILAQSKDGHIVKRNVSHFKRINKPREEDTDDEGFDYEENSQDNQPSISNENNEVPRRSSRIRRPPNRYGHEYPSNLIN</sequence>
<dbReference type="AlphaFoldDB" id="A0A6S7J0L3"/>
<evidence type="ECO:0000313" key="2">
    <source>
        <dbReference type="EMBL" id="CAB4023230.1"/>
    </source>
</evidence>
<dbReference type="GO" id="GO:0003676">
    <property type="term" value="F:nucleic acid binding"/>
    <property type="evidence" value="ECO:0007669"/>
    <property type="project" value="InterPro"/>
</dbReference>
<proteinExistence type="predicted"/>
<feature type="compositionally biased region" description="Basic and acidic residues" evidence="1">
    <location>
        <begin position="118"/>
        <end position="138"/>
    </location>
</feature>
<dbReference type="SUPFAM" id="SSF53098">
    <property type="entry name" value="Ribonuclease H-like"/>
    <property type="match status" value="1"/>
</dbReference>
<protein>
    <submittedName>
        <fullName evidence="2">Transposon Tf2-9 poly</fullName>
    </submittedName>
</protein>
<dbReference type="InterPro" id="IPR036397">
    <property type="entry name" value="RNaseH_sf"/>
</dbReference>
<keyword evidence="3" id="KW-1185">Reference proteome</keyword>
<evidence type="ECO:0000313" key="3">
    <source>
        <dbReference type="Proteomes" id="UP001152795"/>
    </source>
</evidence>
<dbReference type="GO" id="GO:0015074">
    <property type="term" value="P:DNA integration"/>
    <property type="evidence" value="ECO:0007669"/>
    <property type="project" value="InterPro"/>
</dbReference>
<name>A0A6S7J0L3_PARCT</name>
<comment type="caution">
    <text evidence="2">The sequence shown here is derived from an EMBL/GenBank/DDBJ whole genome shotgun (WGS) entry which is preliminary data.</text>
</comment>
<feature type="region of interest" description="Disordered" evidence="1">
    <location>
        <begin position="201"/>
        <end position="260"/>
    </location>
</feature>
<organism evidence="2 3">
    <name type="scientific">Paramuricea clavata</name>
    <name type="common">Red gorgonian</name>
    <name type="synonym">Violescent sea-whip</name>
    <dbReference type="NCBI Taxonomy" id="317549"/>
    <lineage>
        <taxon>Eukaryota</taxon>
        <taxon>Metazoa</taxon>
        <taxon>Cnidaria</taxon>
        <taxon>Anthozoa</taxon>
        <taxon>Octocorallia</taxon>
        <taxon>Malacalcyonacea</taxon>
        <taxon>Plexauridae</taxon>
        <taxon>Paramuricea</taxon>
    </lineage>
</organism>
<dbReference type="OrthoDB" id="10068564at2759"/>